<dbReference type="InterPro" id="IPR018171">
    <property type="entry name" value="Pept_tRNA_hydro_CS"/>
</dbReference>
<dbReference type="Proteomes" id="UP001287356">
    <property type="component" value="Unassembled WGS sequence"/>
</dbReference>
<dbReference type="Pfam" id="PF01195">
    <property type="entry name" value="Pept_tRNA_hydro"/>
    <property type="match status" value="1"/>
</dbReference>
<dbReference type="PANTHER" id="PTHR17224">
    <property type="entry name" value="PEPTIDYL-TRNA HYDROLASE"/>
    <property type="match status" value="1"/>
</dbReference>
<evidence type="ECO:0000256" key="4">
    <source>
        <dbReference type="ARBA" id="ARBA00022884"/>
    </source>
</evidence>
<evidence type="ECO:0000256" key="5">
    <source>
        <dbReference type="ARBA" id="ARBA00038063"/>
    </source>
</evidence>
<evidence type="ECO:0000256" key="1">
    <source>
        <dbReference type="ARBA" id="ARBA00013260"/>
    </source>
</evidence>
<reference evidence="6" key="2">
    <citation type="submission" date="2023-06" db="EMBL/GenBank/DDBJ databases">
        <authorList>
            <consortium name="Lawrence Berkeley National Laboratory"/>
            <person name="Haridas S."/>
            <person name="Hensen N."/>
            <person name="Bonometti L."/>
            <person name="Westerberg I."/>
            <person name="Brannstrom I.O."/>
            <person name="Guillou S."/>
            <person name="Cros-Aarteil S."/>
            <person name="Calhoun S."/>
            <person name="Kuo A."/>
            <person name="Mondo S."/>
            <person name="Pangilinan J."/>
            <person name="Riley R."/>
            <person name="Labutti K."/>
            <person name="Andreopoulos B."/>
            <person name="Lipzen A."/>
            <person name="Chen C."/>
            <person name="Yanf M."/>
            <person name="Daum C."/>
            <person name="Ng V."/>
            <person name="Clum A."/>
            <person name="Steindorff A."/>
            <person name="Ohm R."/>
            <person name="Martin F."/>
            <person name="Silar P."/>
            <person name="Natvig D."/>
            <person name="Lalanne C."/>
            <person name="Gautier V."/>
            <person name="Ament-Velasquez S.L."/>
            <person name="Kruys A."/>
            <person name="Hutchinson M.I."/>
            <person name="Powell A.J."/>
            <person name="Barry K."/>
            <person name="Miller A.N."/>
            <person name="Grigoriev I.V."/>
            <person name="Debuchy R."/>
            <person name="Gladieux P."/>
            <person name="Thoren M.H."/>
            <person name="Johannesson H."/>
        </authorList>
    </citation>
    <scope>NUCLEOTIDE SEQUENCE</scope>
    <source>
        <strain evidence="6">CBS 958.72</strain>
    </source>
</reference>
<keyword evidence="2" id="KW-0820">tRNA-binding</keyword>
<dbReference type="PROSITE" id="PS01196">
    <property type="entry name" value="PEPT_TRNA_HYDROL_2"/>
    <property type="match status" value="1"/>
</dbReference>
<dbReference type="InterPro" id="IPR036416">
    <property type="entry name" value="Pept_tRNA_hydro_sf"/>
</dbReference>
<evidence type="ECO:0000256" key="2">
    <source>
        <dbReference type="ARBA" id="ARBA00022555"/>
    </source>
</evidence>
<dbReference type="EMBL" id="JAULSN010000008">
    <property type="protein sequence ID" value="KAK3366282.1"/>
    <property type="molecule type" value="Genomic_DNA"/>
</dbReference>
<dbReference type="AlphaFoldDB" id="A0AAE0N0K8"/>
<proteinExistence type="inferred from homology"/>
<accession>A0AAE0N0K8</accession>
<dbReference type="GO" id="GO:0000049">
    <property type="term" value="F:tRNA binding"/>
    <property type="evidence" value="ECO:0007669"/>
    <property type="project" value="UniProtKB-KW"/>
</dbReference>
<evidence type="ECO:0000313" key="6">
    <source>
        <dbReference type="EMBL" id="KAK3366282.1"/>
    </source>
</evidence>
<evidence type="ECO:0000313" key="7">
    <source>
        <dbReference type="Proteomes" id="UP001287356"/>
    </source>
</evidence>
<sequence>MTSIKRIVITSLGNPGQYRDTYHSIGHIALEALQKSLTHDQPPFTPEKVGSQYTLTSVGPRITLWQSPSVMNYSGKWLNRAFTNYVKDNDLQLTDTALIVVHDELEAELGAIKTRAWGQSPRGHNGVKSLHESMRCRNYPWARLAIGTGRPSSRANHAVSEFVLSKVSNRCRAVIEETAPHGIFQAVTALVEGWEQEPLSRWY</sequence>
<dbReference type="EC" id="3.1.1.29" evidence="1"/>
<name>A0AAE0N0K8_9PEZI</name>
<dbReference type="Gene3D" id="3.40.50.1470">
    <property type="entry name" value="Peptidyl-tRNA hydrolase"/>
    <property type="match status" value="1"/>
</dbReference>
<evidence type="ECO:0000256" key="3">
    <source>
        <dbReference type="ARBA" id="ARBA00022801"/>
    </source>
</evidence>
<dbReference type="PANTHER" id="PTHR17224:SF1">
    <property type="entry name" value="PEPTIDYL-TRNA HYDROLASE"/>
    <property type="match status" value="1"/>
</dbReference>
<reference evidence="6" key="1">
    <citation type="journal article" date="2023" name="Mol. Phylogenet. Evol.">
        <title>Genome-scale phylogeny and comparative genomics of the fungal order Sordariales.</title>
        <authorList>
            <person name="Hensen N."/>
            <person name="Bonometti L."/>
            <person name="Westerberg I."/>
            <person name="Brannstrom I.O."/>
            <person name="Guillou S."/>
            <person name="Cros-Aarteil S."/>
            <person name="Calhoun S."/>
            <person name="Haridas S."/>
            <person name="Kuo A."/>
            <person name="Mondo S."/>
            <person name="Pangilinan J."/>
            <person name="Riley R."/>
            <person name="LaButti K."/>
            <person name="Andreopoulos B."/>
            <person name="Lipzen A."/>
            <person name="Chen C."/>
            <person name="Yan M."/>
            <person name="Daum C."/>
            <person name="Ng V."/>
            <person name="Clum A."/>
            <person name="Steindorff A."/>
            <person name="Ohm R.A."/>
            <person name="Martin F."/>
            <person name="Silar P."/>
            <person name="Natvig D.O."/>
            <person name="Lalanne C."/>
            <person name="Gautier V."/>
            <person name="Ament-Velasquez S.L."/>
            <person name="Kruys A."/>
            <person name="Hutchinson M.I."/>
            <person name="Powell A.J."/>
            <person name="Barry K."/>
            <person name="Miller A.N."/>
            <person name="Grigoriev I.V."/>
            <person name="Debuchy R."/>
            <person name="Gladieux P."/>
            <person name="Hiltunen Thoren M."/>
            <person name="Johannesson H."/>
        </authorList>
    </citation>
    <scope>NUCLEOTIDE SEQUENCE</scope>
    <source>
        <strain evidence="6">CBS 958.72</strain>
    </source>
</reference>
<dbReference type="SUPFAM" id="SSF53178">
    <property type="entry name" value="Peptidyl-tRNA hydrolase-like"/>
    <property type="match status" value="1"/>
</dbReference>
<comment type="similarity">
    <text evidence="5">Belongs to the PTH family.</text>
</comment>
<dbReference type="GO" id="GO:0004045">
    <property type="term" value="F:peptidyl-tRNA hydrolase activity"/>
    <property type="evidence" value="ECO:0007669"/>
    <property type="project" value="UniProtKB-EC"/>
</dbReference>
<keyword evidence="4" id="KW-0694">RNA-binding</keyword>
<comment type="caution">
    <text evidence="6">The sequence shown here is derived from an EMBL/GenBank/DDBJ whole genome shotgun (WGS) entry which is preliminary data.</text>
</comment>
<keyword evidence="3 6" id="KW-0378">Hydrolase</keyword>
<organism evidence="6 7">
    <name type="scientific">Lasiosphaeria ovina</name>
    <dbReference type="NCBI Taxonomy" id="92902"/>
    <lineage>
        <taxon>Eukaryota</taxon>
        <taxon>Fungi</taxon>
        <taxon>Dikarya</taxon>
        <taxon>Ascomycota</taxon>
        <taxon>Pezizomycotina</taxon>
        <taxon>Sordariomycetes</taxon>
        <taxon>Sordariomycetidae</taxon>
        <taxon>Sordariales</taxon>
        <taxon>Lasiosphaeriaceae</taxon>
        <taxon>Lasiosphaeria</taxon>
    </lineage>
</organism>
<dbReference type="InterPro" id="IPR001328">
    <property type="entry name" value="Pept_tRNA_hydro"/>
</dbReference>
<keyword evidence="7" id="KW-1185">Reference proteome</keyword>
<protein>
    <recommendedName>
        <fullName evidence="1">peptidyl-tRNA hydrolase</fullName>
        <ecNumber evidence="1">3.1.1.29</ecNumber>
    </recommendedName>
</protein>
<gene>
    <name evidence="6" type="ORF">B0T24DRAFT_652157</name>
</gene>